<name>A0ABX3KFT6_9GAMM</name>
<dbReference type="Gene3D" id="3.30.2010.10">
    <property type="entry name" value="Metalloproteases ('zincins'), catalytic domain"/>
    <property type="match status" value="1"/>
</dbReference>
<dbReference type="EMBL" id="MUFB01000001">
    <property type="protein sequence ID" value="OOE87935.1"/>
    <property type="molecule type" value="Genomic_DNA"/>
</dbReference>
<keyword evidence="2" id="KW-0479">Metal-binding</keyword>
<dbReference type="InterPro" id="IPR001915">
    <property type="entry name" value="Peptidase_M48"/>
</dbReference>
<evidence type="ECO:0000313" key="10">
    <source>
        <dbReference type="EMBL" id="OOE87935.1"/>
    </source>
</evidence>
<evidence type="ECO:0000259" key="9">
    <source>
        <dbReference type="Pfam" id="PF23368"/>
    </source>
</evidence>
<dbReference type="Pfam" id="PF01435">
    <property type="entry name" value="Peptidase_M48"/>
    <property type="match status" value="1"/>
</dbReference>
<evidence type="ECO:0000256" key="1">
    <source>
        <dbReference type="ARBA" id="ARBA00022670"/>
    </source>
</evidence>
<evidence type="ECO:0000256" key="7">
    <source>
        <dbReference type="SAM" id="Phobius"/>
    </source>
</evidence>
<dbReference type="InterPro" id="IPR051156">
    <property type="entry name" value="Mito/Outer_Membr_Metalloprot"/>
</dbReference>
<proteinExistence type="inferred from homology"/>
<evidence type="ECO:0008006" key="12">
    <source>
        <dbReference type="Google" id="ProtNLM"/>
    </source>
</evidence>
<comment type="caution">
    <text evidence="10">The sequence shown here is derived from an EMBL/GenBank/DDBJ whole genome shotgun (WGS) entry which is preliminary data.</text>
</comment>
<dbReference type="Proteomes" id="UP000189410">
    <property type="component" value="Unassembled WGS sequence"/>
</dbReference>
<keyword evidence="7" id="KW-0472">Membrane</keyword>
<comment type="similarity">
    <text evidence="6">Belongs to the peptidase M48 family.</text>
</comment>
<evidence type="ECO:0000259" key="8">
    <source>
        <dbReference type="Pfam" id="PF01435"/>
    </source>
</evidence>
<keyword evidence="11" id="KW-1185">Reference proteome</keyword>
<feature type="domain" description="DUF7092" evidence="9">
    <location>
        <begin position="3"/>
        <end position="76"/>
    </location>
</feature>
<gene>
    <name evidence="10" type="ORF">BZG73_01290</name>
</gene>
<keyword evidence="4 6" id="KW-0862">Zinc</keyword>
<organism evidence="10 11">
    <name type="scientific">Salinivibrio siamensis</name>
    <dbReference type="NCBI Taxonomy" id="414286"/>
    <lineage>
        <taxon>Bacteria</taxon>
        <taxon>Pseudomonadati</taxon>
        <taxon>Pseudomonadota</taxon>
        <taxon>Gammaproteobacteria</taxon>
        <taxon>Vibrionales</taxon>
        <taxon>Vibrionaceae</taxon>
        <taxon>Salinivibrio</taxon>
    </lineage>
</organism>
<evidence type="ECO:0000256" key="6">
    <source>
        <dbReference type="RuleBase" id="RU003983"/>
    </source>
</evidence>
<evidence type="ECO:0000256" key="4">
    <source>
        <dbReference type="ARBA" id="ARBA00022833"/>
    </source>
</evidence>
<dbReference type="InterPro" id="IPR055518">
    <property type="entry name" value="DUF7092"/>
</dbReference>
<protein>
    <recommendedName>
        <fullName evidence="12">Peptidase M48 domain-containing protein</fullName>
    </recommendedName>
</protein>
<evidence type="ECO:0000313" key="11">
    <source>
        <dbReference type="Proteomes" id="UP000189410"/>
    </source>
</evidence>
<evidence type="ECO:0000256" key="2">
    <source>
        <dbReference type="ARBA" id="ARBA00022723"/>
    </source>
</evidence>
<keyword evidence="1 6" id="KW-0645">Protease</keyword>
<evidence type="ECO:0000256" key="5">
    <source>
        <dbReference type="ARBA" id="ARBA00023049"/>
    </source>
</evidence>
<keyword evidence="3 6" id="KW-0378">Hydrolase</keyword>
<keyword evidence="7" id="KW-1133">Transmembrane helix</keyword>
<sequence length="333" mass="36528">MSWRGIYHPPHSATKLDAELTLADRHVYITTEQGEHAWPLVDMDVSVPVGNLPLVLTFPDGQTFIPDESQSLATALGPSRRGKWLHWLEQHKLAILASLLVVVLLVVLLFSHGLPALSRSLVPWVPDEVSRQIGQQTQETLDEHMLAPTELSQATQVQVQQQFDALVGQLPTLPVEPRLEFRQWEGTANALALSDGTIIVTDALVALADTPAQLNSILLHEVGHLAYQHSLKSLVRAALISTTVALLTGESTGLADNLLGGGVFLLTQGYSRDDEREADAYAQQHMTAIYGNANVMKVMFERLGEANNTGKQLEWLSTHPGMKARIEAIENAR</sequence>
<dbReference type="Pfam" id="PF23368">
    <property type="entry name" value="DUF7092"/>
    <property type="match status" value="1"/>
</dbReference>
<evidence type="ECO:0000256" key="3">
    <source>
        <dbReference type="ARBA" id="ARBA00022801"/>
    </source>
</evidence>
<keyword evidence="5 6" id="KW-0482">Metalloprotease</keyword>
<accession>A0ABX3KFT6</accession>
<dbReference type="PANTHER" id="PTHR22726">
    <property type="entry name" value="METALLOENDOPEPTIDASE OMA1"/>
    <property type="match status" value="1"/>
</dbReference>
<feature type="transmembrane region" description="Helical" evidence="7">
    <location>
        <begin position="93"/>
        <end position="114"/>
    </location>
</feature>
<dbReference type="CDD" id="cd07332">
    <property type="entry name" value="M48C_Oma1_like"/>
    <property type="match status" value="1"/>
</dbReference>
<dbReference type="RefSeq" id="WP_077667366.1">
    <property type="nucleotide sequence ID" value="NZ_MUFB01000001.1"/>
</dbReference>
<feature type="domain" description="Peptidase M48" evidence="8">
    <location>
        <begin position="155"/>
        <end position="331"/>
    </location>
</feature>
<comment type="cofactor">
    <cofactor evidence="6">
        <name>Zn(2+)</name>
        <dbReference type="ChEBI" id="CHEBI:29105"/>
    </cofactor>
    <text evidence="6">Binds 1 zinc ion per subunit.</text>
</comment>
<dbReference type="PANTHER" id="PTHR22726:SF24">
    <property type="entry name" value="M48 FAMILY METALLOPEPTIDASE"/>
    <property type="match status" value="1"/>
</dbReference>
<reference evidence="10 11" key="1">
    <citation type="journal article" date="2017" name="Genome Announc.">
        <title>Draft Genome Sequences of Salinivibrio proteolyticus, Salinivibrio sharmensis, Salinivibrio siamensis, Salinivibrio costicola subsp. alcaliphilus, Salinivibrio costicola subsp. vallismortis, and 29 New Isolates Belonging to the Genus Salinivibrio.</title>
        <authorList>
            <person name="Lopez-Hermoso C."/>
            <person name="de la Haba R.R."/>
            <person name="Sanchez-Porro C."/>
            <person name="Bayliss S.C."/>
            <person name="Feil E.J."/>
            <person name="Ventosa A."/>
        </authorList>
    </citation>
    <scope>NUCLEOTIDE SEQUENCE [LARGE SCALE GENOMIC DNA]</scope>
    <source>
        <strain evidence="10 11">JCM 14472</strain>
    </source>
</reference>
<keyword evidence="7" id="KW-0812">Transmembrane</keyword>